<dbReference type="Gene3D" id="3.30.470.10">
    <property type="match status" value="1"/>
</dbReference>
<reference evidence="14 15" key="1">
    <citation type="submission" date="2021-06" db="EMBL/GenBank/DDBJ databases">
        <authorList>
            <person name="Grouzdev D.S."/>
            <person name="Koziaeva V."/>
        </authorList>
    </citation>
    <scope>NUCLEOTIDE SEQUENCE [LARGE SCALE GENOMIC DNA]</scope>
    <source>
        <strain evidence="14 15">22</strain>
    </source>
</reference>
<comment type="similarity">
    <text evidence="6">Belongs to the class-IV pyridoxal-phosphate-dependent aminotransferase family.</text>
</comment>
<evidence type="ECO:0000313" key="15">
    <source>
        <dbReference type="Proteomes" id="UP000766595"/>
    </source>
</evidence>
<evidence type="ECO:0000313" key="14">
    <source>
        <dbReference type="EMBL" id="MBT9291925.1"/>
    </source>
</evidence>
<evidence type="ECO:0000256" key="7">
    <source>
        <dbReference type="ARBA" id="ARBA00013053"/>
    </source>
</evidence>
<name>A0A947D728_9HYPH</name>
<accession>A0A947D728</accession>
<dbReference type="InterPro" id="IPR001544">
    <property type="entry name" value="Aminotrans_IV"/>
</dbReference>
<dbReference type="Gene3D" id="3.20.10.10">
    <property type="entry name" value="D-amino Acid Aminotransferase, subunit A, domain 2"/>
    <property type="match status" value="1"/>
</dbReference>
<dbReference type="InterPro" id="IPR043131">
    <property type="entry name" value="BCAT-like_N"/>
</dbReference>
<evidence type="ECO:0000256" key="9">
    <source>
        <dbReference type="ARBA" id="ARBA00022898"/>
    </source>
</evidence>
<evidence type="ECO:0000256" key="12">
    <source>
        <dbReference type="ARBA" id="ARBA00048798"/>
    </source>
</evidence>
<comment type="cofactor">
    <cofactor evidence="1">
        <name>pyridoxal 5'-phosphate</name>
        <dbReference type="ChEBI" id="CHEBI:597326"/>
    </cofactor>
</comment>
<dbReference type="GO" id="GO:0004084">
    <property type="term" value="F:branched-chain-amino-acid transaminase activity"/>
    <property type="evidence" value="ECO:0007669"/>
    <property type="project" value="UniProtKB-EC"/>
</dbReference>
<dbReference type="PANTHER" id="PTHR42743:SF2">
    <property type="entry name" value="AMINODEOXYCHORISMATE LYASE"/>
    <property type="match status" value="1"/>
</dbReference>
<keyword evidence="9" id="KW-0663">Pyridoxal phosphate</keyword>
<keyword evidence="15" id="KW-1185">Reference proteome</keyword>
<evidence type="ECO:0000256" key="6">
    <source>
        <dbReference type="ARBA" id="ARBA00009320"/>
    </source>
</evidence>
<comment type="caution">
    <text evidence="14">The sequence shown here is derived from an EMBL/GenBank/DDBJ whole genome shotgun (WGS) entry which is preliminary data.</text>
</comment>
<comment type="function">
    <text evidence="2">Acts on leucine, isoleucine and valine.</text>
</comment>
<evidence type="ECO:0000256" key="1">
    <source>
        <dbReference type="ARBA" id="ARBA00001933"/>
    </source>
</evidence>
<evidence type="ECO:0000256" key="10">
    <source>
        <dbReference type="ARBA" id="ARBA00023304"/>
    </source>
</evidence>
<keyword evidence="14" id="KW-0032">Aminotransferase</keyword>
<evidence type="ECO:0000256" key="4">
    <source>
        <dbReference type="ARBA" id="ARBA00004931"/>
    </source>
</evidence>
<comment type="pathway">
    <text evidence="3">Amino-acid biosynthesis; L-isoleucine biosynthesis; L-isoleucine from 2-oxobutanoate: step 4/4.</text>
</comment>
<dbReference type="InterPro" id="IPR050571">
    <property type="entry name" value="Class-IV_PLP-Dep_Aminotrnsfr"/>
</dbReference>
<evidence type="ECO:0000256" key="8">
    <source>
        <dbReference type="ARBA" id="ARBA00014472"/>
    </source>
</evidence>
<keyword evidence="10" id="KW-0028">Amino-acid biosynthesis</keyword>
<dbReference type="SUPFAM" id="SSF56752">
    <property type="entry name" value="D-aminoacid aminotransferase-like PLP-dependent enzymes"/>
    <property type="match status" value="1"/>
</dbReference>
<evidence type="ECO:0000256" key="11">
    <source>
        <dbReference type="ARBA" id="ARBA00048212"/>
    </source>
</evidence>
<dbReference type="Proteomes" id="UP000766595">
    <property type="component" value="Unassembled WGS sequence"/>
</dbReference>
<sequence>MSAIFLNGRLVEQAAIDPSDRGFLLGDGLFDTATLFGGRVWRRDDHLARLIAGADRIGIPIGRDRIEAAFDALAPLAPAAGAVLRTTLTRGPGPRGLKPPAEPRPTLLATLAPWTPDLVFRPVRAALAEARRNDRSPTGAIKSLGYLDAVLETERAAGRGFDDAVLLDTAERVASSTMANLFVLKGRRLKTPRLAGAVLPGIVRARVLALAPLLGLGVEETDLDIADLAAADGLFLTNSVRLVTPVEAFEDRRYDPAACGPARLILEMLRADIEAECGVTLPLGG</sequence>
<keyword evidence="14" id="KW-0808">Transferase</keyword>
<dbReference type="InterPro" id="IPR043132">
    <property type="entry name" value="BCAT-like_C"/>
</dbReference>
<dbReference type="EC" id="2.6.1.42" evidence="7"/>
<evidence type="ECO:0000256" key="5">
    <source>
        <dbReference type="ARBA" id="ARBA00005072"/>
    </source>
</evidence>
<comment type="pathway">
    <text evidence="4">Amino-acid biosynthesis; L-valine biosynthesis; L-valine from pyruvate: step 4/4.</text>
</comment>
<dbReference type="FunFam" id="3.20.10.10:FF:000002">
    <property type="entry name" value="D-alanine aminotransferase"/>
    <property type="match status" value="1"/>
</dbReference>
<dbReference type="Pfam" id="PF01063">
    <property type="entry name" value="Aminotran_4"/>
    <property type="match status" value="1"/>
</dbReference>
<comment type="catalytic activity">
    <reaction evidence="12">
        <text>L-isoleucine + 2-oxoglutarate = (S)-3-methyl-2-oxopentanoate + L-glutamate</text>
        <dbReference type="Rhea" id="RHEA:24801"/>
        <dbReference type="ChEBI" id="CHEBI:16810"/>
        <dbReference type="ChEBI" id="CHEBI:29985"/>
        <dbReference type="ChEBI" id="CHEBI:35146"/>
        <dbReference type="ChEBI" id="CHEBI:58045"/>
        <dbReference type="EC" id="2.6.1.42"/>
    </reaction>
</comment>
<dbReference type="EMBL" id="JAHHZF010000011">
    <property type="protein sequence ID" value="MBT9291925.1"/>
    <property type="molecule type" value="Genomic_DNA"/>
</dbReference>
<dbReference type="PANTHER" id="PTHR42743">
    <property type="entry name" value="AMINO-ACID AMINOTRANSFERASE"/>
    <property type="match status" value="1"/>
</dbReference>
<evidence type="ECO:0000256" key="13">
    <source>
        <dbReference type="ARBA" id="ARBA00049229"/>
    </source>
</evidence>
<evidence type="ECO:0000256" key="2">
    <source>
        <dbReference type="ARBA" id="ARBA00003109"/>
    </source>
</evidence>
<gene>
    <name evidence="14" type="ORF">KL771_20845</name>
</gene>
<dbReference type="InterPro" id="IPR036038">
    <property type="entry name" value="Aminotransferase-like"/>
</dbReference>
<dbReference type="GO" id="GO:0008696">
    <property type="term" value="F:4-amino-4-deoxychorismate lyase activity"/>
    <property type="evidence" value="ECO:0007669"/>
    <property type="project" value="TreeGrafter"/>
</dbReference>
<keyword evidence="10" id="KW-0100">Branched-chain amino acid biosynthesis</keyword>
<evidence type="ECO:0000256" key="3">
    <source>
        <dbReference type="ARBA" id="ARBA00004824"/>
    </source>
</evidence>
<dbReference type="RefSeq" id="WP_261970451.1">
    <property type="nucleotide sequence ID" value="NZ_JAHHZF010000011.1"/>
</dbReference>
<comment type="pathway">
    <text evidence="5">Amino-acid biosynthesis; L-leucine biosynthesis; L-leucine from 3-methyl-2-oxobutanoate: step 4/4.</text>
</comment>
<dbReference type="GO" id="GO:0008153">
    <property type="term" value="P:4-aminobenzoate biosynthetic process"/>
    <property type="evidence" value="ECO:0007669"/>
    <property type="project" value="TreeGrafter"/>
</dbReference>
<protein>
    <recommendedName>
        <fullName evidence="8">Probable branched-chain-amino-acid aminotransferase</fullName>
        <ecNumber evidence="7">2.6.1.42</ecNumber>
    </recommendedName>
</protein>
<comment type="catalytic activity">
    <reaction evidence="13">
        <text>L-leucine + 2-oxoglutarate = 4-methyl-2-oxopentanoate + L-glutamate</text>
        <dbReference type="Rhea" id="RHEA:18321"/>
        <dbReference type="ChEBI" id="CHEBI:16810"/>
        <dbReference type="ChEBI" id="CHEBI:17865"/>
        <dbReference type="ChEBI" id="CHEBI:29985"/>
        <dbReference type="ChEBI" id="CHEBI:57427"/>
        <dbReference type="EC" id="2.6.1.42"/>
    </reaction>
</comment>
<organism evidence="14 15">
    <name type="scientific">Prosthecodimorpha staleyi</name>
    <dbReference type="NCBI Taxonomy" id="2840188"/>
    <lineage>
        <taxon>Bacteria</taxon>
        <taxon>Pseudomonadati</taxon>
        <taxon>Pseudomonadota</taxon>
        <taxon>Alphaproteobacteria</taxon>
        <taxon>Hyphomicrobiales</taxon>
        <taxon>Ancalomicrobiaceae</taxon>
        <taxon>Prosthecodimorpha</taxon>
    </lineage>
</organism>
<dbReference type="GO" id="GO:0009082">
    <property type="term" value="P:branched-chain amino acid biosynthetic process"/>
    <property type="evidence" value="ECO:0007669"/>
    <property type="project" value="UniProtKB-KW"/>
</dbReference>
<comment type="catalytic activity">
    <reaction evidence="11">
        <text>L-valine + 2-oxoglutarate = 3-methyl-2-oxobutanoate + L-glutamate</text>
        <dbReference type="Rhea" id="RHEA:24813"/>
        <dbReference type="ChEBI" id="CHEBI:11851"/>
        <dbReference type="ChEBI" id="CHEBI:16810"/>
        <dbReference type="ChEBI" id="CHEBI:29985"/>
        <dbReference type="ChEBI" id="CHEBI:57762"/>
        <dbReference type="EC" id="2.6.1.42"/>
    </reaction>
</comment>
<dbReference type="AlphaFoldDB" id="A0A947D728"/>
<proteinExistence type="inferred from homology"/>
<dbReference type="GO" id="GO:0005829">
    <property type="term" value="C:cytosol"/>
    <property type="evidence" value="ECO:0007669"/>
    <property type="project" value="TreeGrafter"/>
</dbReference>